<dbReference type="PANTHER" id="PTHR43344:SF2">
    <property type="entry name" value="PHOSPHOSERINE PHOSPHATASE"/>
    <property type="match status" value="1"/>
</dbReference>
<keyword evidence="8" id="KW-0460">Magnesium</keyword>
<dbReference type="Gene3D" id="3.40.50.1000">
    <property type="entry name" value="HAD superfamily/HAD-like"/>
    <property type="match status" value="1"/>
</dbReference>
<name>A0AAV2T0T8_CALDB</name>
<reference evidence="10" key="1">
    <citation type="submission" date="2024-06" db="EMBL/GenBank/DDBJ databases">
        <authorList>
            <person name="Liu X."/>
            <person name="Lenzi L."/>
            <person name="Haldenby T S."/>
            <person name="Uol C."/>
        </authorList>
    </citation>
    <scope>NUCLEOTIDE SEQUENCE</scope>
</reference>
<keyword evidence="5" id="KW-0028">Amino-acid biosynthesis</keyword>
<dbReference type="AlphaFoldDB" id="A0AAV2T0T8"/>
<organism evidence="10 11">
    <name type="scientific">Calicophoron daubneyi</name>
    <name type="common">Rumen fluke</name>
    <name type="synonym">Paramphistomum daubneyi</name>
    <dbReference type="NCBI Taxonomy" id="300641"/>
    <lineage>
        <taxon>Eukaryota</taxon>
        <taxon>Metazoa</taxon>
        <taxon>Spiralia</taxon>
        <taxon>Lophotrochozoa</taxon>
        <taxon>Platyhelminthes</taxon>
        <taxon>Trematoda</taxon>
        <taxon>Digenea</taxon>
        <taxon>Plagiorchiida</taxon>
        <taxon>Pronocephalata</taxon>
        <taxon>Paramphistomoidea</taxon>
        <taxon>Paramphistomidae</taxon>
        <taxon>Calicophoron</taxon>
    </lineage>
</organism>
<evidence type="ECO:0000256" key="7">
    <source>
        <dbReference type="ARBA" id="ARBA00022801"/>
    </source>
</evidence>
<dbReference type="SUPFAM" id="SSF56784">
    <property type="entry name" value="HAD-like"/>
    <property type="match status" value="1"/>
</dbReference>
<dbReference type="GO" id="GO:0006564">
    <property type="term" value="P:L-serine biosynthetic process"/>
    <property type="evidence" value="ECO:0007669"/>
    <property type="project" value="UniProtKB-KW"/>
</dbReference>
<evidence type="ECO:0000256" key="4">
    <source>
        <dbReference type="ARBA" id="ARBA00015196"/>
    </source>
</evidence>
<evidence type="ECO:0000256" key="2">
    <source>
        <dbReference type="ARBA" id="ARBA00005135"/>
    </source>
</evidence>
<dbReference type="Gene3D" id="1.10.150.210">
    <property type="entry name" value="Phosphoserine phosphatase, domain 2"/>
    <property type="match status" value="1"/>
</dbReference>
<dbReference type="NCBIfam" id="TIGR01488">
    <property type="entry name" value="HAD-SF-IB"/>
    <property type="match status" value="1"/>
</dbReference>
<dbReference type="GO" id="GO:0005737">
    <property type="term" value="C:cytoplasm"/>
    <property type="evidence" value="ECO:0007669"/>
    <property type="project" value="TreeGrafter"/>
</dbReference>
<evidence type="ECO:0000256" key="9">
    <source>
        <dbReference type="ARBA" id="ARBA00023299"/>
    </source>
</evidence>
<dbReference type="InterPro" id="IPR036412">
    <property type="entry name" value="HAD-like_sf"/>
</dbReference>
<evidence type="ECO:0000256" key="3">
    <source>
        <dbReference type="ARBA" id="ARBA00012640"/>
    </source>
</evidence>
<evidence type="ECO:0000256" key="6">
    <source>
        <dbReference type="ARBA" id="ARBA00022723"/>
    </source>
</evidence>
<dbReference type="Proteomes" id="UP001497525">
    <property type="component" value="Unassembled WGS sequence"/>
</dbReference>
<accession>A0AAV2T0T8</accession>
<keyword evidence="9" id="KW-0718">Serine biosynthesis</keyword>
<evidence type="ECO:0000313" key="11">
    <source>
        <dbReference type="Proteomes" id="UP001497525"/>
    </source>
</evidence>
<dbReference type="Pfam" id="PF12710">
    <property type="entry name" value="HAD"/>
    <property type="match status" value="1"/>
</dbReference>
<dbReference type="CDD" id="cd04309">
    <property type="entry name" value="HAD_PSP_eu"/>
    <property type="match status" value="1"/>
</dbReference>
<comment type="caution">
    <text evidence="10">The sequence shown here is derived from an EMBL/GenBank/DDBJ whole genome shotgun (WGS) entry which is preliminary data.</text>
</comment>
<proteinExistence type="predicted"/>
<dbReference type="GO" id="GO:0036424">
    <property type="term" value="F:L-phosphoserine phosphatase activity"/>
    <property type="evidence" value="ECO:0007669"/>
    <property type="project" value="TreeGrafter"/>
</dbReference>
<dbReference type="InterPro" id="IPR050582">
    <property type="entry name" value="HAD-like_SerB"/>
</dbReference>
<dbReference type="GO" id="GO:0000287">
    <property type="term" value="F:magnesium ion binding"/>
    <property type="evidence" value="ECO:0007669"/>
    <property type="project" value="TreeGrafter"/>
</dbReference>
<dbReference type="EC" id="3.1.3.3" evidence="3"/>
<keyword evidence="6" id="KW-0479">Metal-binding</keyword>
<comment type="pathway">
    <text evidence="2">Amino-acid biosynthesis; L-serine biosynthesis; L-serine from 3-phospho-D-glycerate: step 3/3.</text>
</comment>
<sequence length="263" mass="29101">MFSITVVWYFGTLRCYNGEDDYPSRTFCWLQARFMGPNTVAWSKIGCVCFDVDSTVCVDDGINEFARFLRCKEVENITMRAMNGELDLTEALTMRLDAMKPSSMKVSEFLTSRKSNLTPGVRSLINQLRESGIKVCLVSGGLYPFVAKVAEDVGIPLDNVFSNRLIFAEDGSYAGFDTSAPTCQSNGKALVVGELMKRFHTLVAFVGDGMTDARACPPAEVFIGFGGNVERPAVRAATPYFFHSMNEISKFFKSVGLIPKHTH</sequence>
<comment type="cofactor">
    <cofactor evidence="1">
        <name>Mg(2+)</name>
        <dbReference type="ChEBI" id="CHEBI:18420"/>
    </cofactor>
</comment>
<evidence type="ECO:0000256" key="8">
    <source>
        <dbReference type="ARBA" id="ARBA00022842"/>
    </source>
</evidence>
<dbReference type="PANTHER" id="PTHR43344">
    <property type="entry name" value="PHOSPHOSERINE PHOSPHATASE"/>
    <property type="match status" value="1"/>
</dbReference>
<keyword evidence="7" id="KW-0378">Hydrolase</keyword>
<evidence type="ECO:0000256" key="5">
    <source>
        <dbReference type="ARBA" id="ARBA00022605"/>
    </source>
</evidence>
<evidence type="ECO:0000256" key="1">
    <source>
        <dbReference type="ARBA" id="ARBA00001946"/>
    </source>
</evidence>
<evidence type="ECO:0000313" key="10">
    <source>
        <dbReference type="EMBL" id="CAL5129993.1"/>
    </source>
</evidence>
<dbReference type="InterPro" id="IPR023214">
    <property type="entry name" value="HAD_sf"/>
</dbReference>
<dbReference type="EMBL" id="CAXLJL010000057">
    <property type="protein sequence ID" value="CAL5129993.1"/>
    <property type="molecule type" value="Genomic_DNA"/>
</dbReference>
<protein>
    <recommendedName>
        <fullName evidence="4">Phosphoserine phosphatase</fullName>
        <ecNumber evidence="3">3.1.3.3</ecNumber>
    </recommendedName>
</protein>
<gene>
    <name evidence="10" type="ORF">CDAUBV1_LOCUS1442</name>
</gene>